<reference evidence="2" key="1">
    <citation type="submission" date="2016-11" db="UniProtKB">
        <authorList>
            <consortium name="WormBaseParasite"/>
        </authorList>
    </citation>
    <scope>IDENTIFICATION</scope>
</reference>
<evidence type="ECO:0000313" key="2">
    <source>
        <dbReference type="WBParaSite" id="Hba_06666"/>
    </source>
</evidence>
<evidence type="ECO:0000313" key="1">
    <source>
        <dbReference type="Proteomes" id="UP000095283"/>
    </source>
</evidence>
<name>A0A1I7WNE9_HETBA</name>
<accession>A0A1I7WNE9</accession>
<dbReference type="Proteomes" id="UP000095283">
    <property type="component" value="Unplaced"/>
</dbReference>
<proteinExistence type="predicted"/>
<keyword evidence="1" id="KW-1185">Reference proteome</keyword>
<protein>
    <submittedName>
        <fullName evidence="2">Pesticin domain-containing protein</fullName>
    </submittedName>
</protein>
<dbReference type="WBParaSite" id="Hba_06666">
    <property type="protein sequence ID" value="Hba_06666"/>
    <property type="gene ID" value="Hba_06666"/>
</dbReference>
<organism evidence="1 2">
    <name type="scientific">Heterorhabditis bacteriophora</name>
    <name type="common">Entomopathogenic nematode worm</name>
    <dbReference type="NCBI Taxonomy" id="37862"/>
    <lineage>
        <taxon>Eukaryota</taxon>
        <taxon>Metazoa</taxon>
        <taxon>Ecdysozoa</taxon>
        <taxon>Nematoda</taxon>
        <taxon>Chromadorea</taxon>
        <taxon>Rhabditida</taxon>
        <taxon>Rhabditina</taxon>
        <taxon>Rhabditomorpha</taxon>
        <taxon>Strongyloidea</taxon>
        <taxon>Heterorhabditidae</taxon>
        <taxon>Heterorhabditis</taxon>
    </lineage>
</organism>
<sequence>MAMEHNFFTFNENERVNRSQYRNYLKQSSFLGKVTIDSALRHSELISGVAGQPLLEGQLKFLAKVNFNHRSHKILNSKAKKLGFDRLSGEQAVQRLAQVQKFLSGIKQVKVPQGVRPILPINAQTNMALLLPASIFPSSGAINTALTSKLAQMLSPPKGHGDDSKPFSRNNLDFVVQNAFNAYMNQAKP</sequence>
<dbReference type="AlphaFoldDB" id="A0A1I7WNE9"/>